<gene>
    <name evidence="6" type="ORF">EV378_1382</name>
</gene>
<keyword evidence="7" id="KW-1185">Reference proteome</keyword>
<feature type="domain" description="Chalcone/stilbene synthase C-terminal" evidence="5">
    <location>
        <begin position="216"/>
        <end position="348"/>
    </location>
</feature>
<dbReference type="PANTHER" id="PTHR11877">
    <property type="entry name" value="HYDROXYMETHYLGLUTARYL-COA SYNTHASE"/>
    <property type="match status" value="1"/>
</dbReference>
<dbReference type="Pfam" id="PF02797">
    <property type="entry name" value="Chal_sti_synt_C"/>
    <property type="match status" value="1"/>
</dbReference>
<dbReference type="GO" id="GO:0016747">
    <property type="term" value="F:acyltransferase activity, transferring groups other than amino-acyl groups"/>
    <property type="evidence" value="ECO:0007669"/>
    <property type="project" value="InterPro"/>
</dbReference>
<evidence type="ECO:0000256" key="3">
    <source>
        <dbReference type="PIRSR" id="PIRSR000451-1"/>
    </source>
</evidence>
<dbReference type="RefSeq" id="WP_132421896.1">
    <property type="nucleotide sequence ID" value="NZ_SMFZ01000001.1"/>
</dbReference>
<dbReference type="PANTHER" id="PTHR11877:SF46">
    <property type="entry name" value="TYPE III POLYKETIDE SYNTHASE A"/>
    <property type="match status" value="1"/>
</dbReference>
<dbReference type="AlphaFoldDB" id="A0A4R1HZJ5"/>
<reference evidence="6 7" key="1">
    <citation type="submission" date="2019-03" db="EMBL/GenBank/DDBJ databases">
        <title>Sequencing the genomes of 1000 actinobacteria strains.</title>
        <authorList>
            <person name="Klenk H.-P."/>
        </authorList>
    </citation>
    <scope>NUCLEOTIDE SEQUENCE [LARGE SCALE GENOMIC DNA]</scope>
    <source>
        <strain evidence="6 7">DSM 44969</strain>
    </source>
</reference>
<sequence length="348" mass="35842">MPAYLTGLGSSFPGPPLEQDAIWDGYFAERSGHDAVAKRIFSAAGVQRRHAAVNPLTEDVSGWSTGERMRRWAAESVPLGKDATSAALAAADLPASELGLLAVVSCTGYATPGLDIRVAADLGLAADAQRLSVGHMGCYAAIPGLGAAADFVVARGRPAAMLCCELTSLHIQPPDDDRGQAVSHALFGDAAASVVLRPDPVDGALEVLDVAAVTDPSTSGHMTWEVTDLGFRMGLSPEVPAVLARHVGPAVTGLLDRHGYGIADVDAWAVHPGGPRILDVVSERLGLAPDDTAASRAVLANRGNCSSATVILVLDALRSAGLPRPGRPAMMLAFGPGLTLYAALLRAV</sequence>
<evidence type="ECO:0000256" key="1">
    <source>
        <dbReference type="ARBA" id="ARBA00005531"/>
    </source>
</evidence>
<evidence type="ECO:0000313" key="6">
    <source>
        <dbReference type="EMBL" id="TCK25569.1"/>
    </source>
</evidence>
<dbReference type="InterPro" id="IPR001099">
    <property type="entry name" value="Chalcone/stilbene_synt_N"/>
</dbReference>
<comment type="similarity">
    <text evidence="1">Belongs to the thiolase-like superfamily. Chalcone/stilbene synthases family.</text>
</comment>
<protein>
    <submittedName>
        <fullName evidence="6">Putative naringenin-chalcone synthase</fullName>
    </submittedName>
</protein>
<evidence type="ECO:0000259" key="4">
    <source>
        <dbReference type="Pfam" id="PF00195"/>
    </source>
</evidence>
<dbReference type="InterPro" id="IPR016039">
    <property type="entry name" value="Thiolase-like"/>
</dbReference>
<dbReference type="Proteomes" id="UP000295560">
    <property type="component" value="Unassembled WGS sequence"/>
</dbReference>
<dbReference type="SUPFAM" id="SSF53901">
    <property type="entry name" value="Thiolase-like"/>
    <property type="match status" value="1"/>
</dbReference>
<accession>A0A4R1HZJ5</accession>
<dbReference type="EMBL" id="SMFZ01000001">
    <property type="protein sequence ID" value="TCK25569.1"/>
    <property type="molecule type" value="Genomic_DNA"/>
</dbReference>
<name>A0A4R1HZJ5_PSEEN</name>
<organism evidence="6 7">
    <name type="scientific">Pseudonocardia endophytica</name>
    <dbReference type="NCBI Taxonomy" id="401976"/>
    <lineage>
        <taxon>Bacteria</taxon>
        <taxon>Bacillati</taxon>
        <taxon>Actinomycetota</taxon>
        <taxon>Actinomycetes</taxon>
        <taxon>Pseudonocardiales</taxon>
        <taxon>Pseudonocardiaceae</taxon>
        <taxon>Pseudonocardia</taxon>
    </lineage>
</organism>
<evidence type="ECO:0000259" key="5">
    <source>
        <dbReference type="Pfam" id="PF02797"/>
    </source>
</evidence>
<keyword evidence="2" id="KW-0808">Transferase</keyword>
<feature type="domain" description="Chalcone/stilbene synthase N-terminal" evidence="4">
    <location>
        <begin position="3"/>
        <end position="200"/>
    </location>
</feature>
<evidence type="ECO:0000313" key="7">
    <source>
        <dbReference type="Proteomes" id="UP000295560"/>
    </source>
</evidence>
<proteinExistence type="inferred from homology"/>
<dbReference type="Pfam" id="PF00195">
    <property type="entry name" value="Chal_sti_synt_N"/>
    <property type="match status" value="1"/>
</dbReference>
<dbReference type="OrthoDB" id="9786288at2"/>
<dbReference type="Gene3D" id="3.40.47.10">
    <property type="match status" value="2"/>
</dbReference>
<dbReference type="PIRSF" id="PIRSF000451">
    <property type="entry name" value="PKS_III"/>
    <property type="match status" value="1"/>
</dbReference>
<dbReference type="InterPro" id="IPR012328">
    <property type="entry name" value="Chalcone/stilbene_synt_C"/>
</dbReference>
<comment type="caution">
    <text evidence="6">The sequence shown here is derived from an EMBL/GenBank/DDBJ whole genome shotgun (WGS) entry which is preliminary data.</text>
</comment>
<dbReference type="GO" id="GO:0030639">
    <property type="term" value="P:polyketide biosynthetic process"/>
    <property type="evidence" value="ECO:0007669"/>
    <property type="project" value="TreeGrafter"/>
</dbReference>
<dbReference type="InterPro" id="IPR011141">
    <property type="entry name" value="Polyketide_synthase_type-III"/>
</dbReference>
<feature type="active site" description="Acyl-thioester intermediate" evidence="3">
    <location>
        <position position="138"/>
    </location>
</feature>
<evidence type="ECO:0000256" key="2">
    <source>
        <dbReference type="ARBA" id="ARBA00022679"/>
    </source>
</evidence>